<evidence type="ECO:0000256" key="6">
    <source>
        <dbReference type="ARBA" id="ARBA00023033"/>
    </source>
</evidence>
<keyword evidence="8" id="KW-1185">Reference proteome</keyword>
<dbReference type="RefSeq" id="WP_264069233.1">
    <property type="nucleotide sequence ID" value="NZ_JACKTY010000031.1"/>
</dbReference>
<sequence>MSHTVAFPHASTVESFRFTTLVALPNLAEGLFSRRPIVTAALNRVGVARRAHRLLTAVNRRYGDGPIWVNVAGKQTLLVFGPDQIRFVLSHAPEPFASDPEPKLSGMNKFQPHALTISRGSHWSDRRRFTDAVLARATGSGAIANRCDTVAHEEARYLPDNLDWPQFHSAIQRISRRIILGDNATDDEQISAQPTTLMAKANPPGKGDPQLFSTFLAALDRYVQAADANSLVGQFAAAPTSDITHQTHQVIHWVFAMGDTLAINLWRCLTLLAAHPVILAKAQNGIDEHTGHGYLIGCLSEAMRLWPSTPVLARTLTRATEWGGATVPEGTQVMIVNTFNHRDTSRFPEADHFNPTAWTEGSAESCWSYNFFSRGPQGCPGADLALQLGVGVLTALLRERSPAAAGVKLNPRDPLPLTLDPARLQIRLTPRQRTPKAT</sequence>
<keyword evidence="6" id="KW-0503">Monooxygenase</keyword>
<reference evidence="7 8" key="1">
    <citation type="journal article" date="2022" name="BMC Genomics">
        <title>Comparative genome analysis of mycobacteria focusing on tRNA and non-coding RNA.</title>
        <authorList>
            <person name="Behra P.R.K."/>
            <person name="Pettersson B.M.F."/>
            <person name="Ramesh M."/>
            <person name="Das S."/>
            <person name="Dasgupta S."/>
            <person name="Kirsebom L.A."/>
        </authorList>
    </citation>
    <scope>NUCLEOTIDE SEQUENCE [LARGE SCALE GENOMIC DNA]</scope>
    <source>
        <strain evidence="7 8">DSM 44078</strain>
    </source>
</reference>
<dbReference type="Gene3D" id="1.10.630.10">
    <property type="entry name" value="Cytochrome P450"/>
    <property type="match status" value="1"/>
</dbReference>
<organism evidence="7 8">
    <name type="scientific">Mycolicibacterium komossense</name>
    <dbReference type="NCBI Taxonomy" id="1779"/>
    <lineage>
        <taxon>Bacteria</taxon>
        <taxon>Bacillati</taxon>
        <taxon>Actinomycetota</taxon>
        <taxon>Actinomycetes</taxon>
        <taxon>Mycobacteriales</taxon>
        <taxon>Mycobacteriaceae</taxon>
        <taxon>Mycolicibacterium</taxon>
    </lineage>
</organism>
<evidence type="ECO:0000256" key="3">
    <source>
        <dbReference type="ARBA" id="ARBA00022723"/>
    </source>
</evidence>
<dbReference type="InterPro" id="IPR050196">
    <property type="entry name" value="Cytochrome_P450_Monoox"/>
</dbReference>
<dbReference type="Proteomes" id="UP001526201">
    <property type="component" value="Unassembled WGS sequence"/>
</dbReference>
<evidence type="ECO:0000313" key="7">
    <source>
        <dbReference type="EMBL" id="MCV7228169.1"/>
    </source>
</evidence>
<dbReference type="InterPro" id="IPR001128">
    <property type="entry name" value="Cyt_P450"/>
</dbReference>
<name>A0ABT3CFI0_9MYCO</name>
<proteinExistence type="inferred from homology"/>
<gene>
    <name evidence="7" type="ORF">H7J73_19335</name>
</gene>
<dbReference type="EMBL" id="JACKTY010000031">
    <property type="protein sequence ID" value="MCV7228169.1"/>
    <property type="molecule type" value="Genomic_DNA"/>
</dbReference>
<comment type="similarity">
    <text evidence="1">Belongs to the cytochrome P450 family.</text>
</comment>
<evidence type="ECO:0000256" key="5">
    <source>
        <dbReference type="ARBA" id="ARBA00023004"/>
    </source>
</evidence>
<keyword evidence="5" id="KW-0408">Iron</keyword>
<evidence type="ECO:0000256" key="4">
    <source>
        <dbReference type="ARBA" id="ARBA00023002"/>
    </source>
</evidence>
<protein>
    <submittedName>
        <fullName evidence="7">Cytochrome P450</fullName>
    </submittedName>
</protein>
<evidence type="ECO:0000256" key="2">
    <source>
        <dbReference type="ARBA" id="ARBA00022617"/>
    </source>
</evidence>
<accession>A0ABT3CFI0</accession>
<dbReference type="Pfam" id="PF00067">
    <property type="entry name" value="p450"/>
    <property type="match status" value="1"/>
</dbReference>
<keyword evidence="4" id="KW-0560">Oxidoreductase</keyword>
<dbReference type="SUPFAM" id="SSF48264">
    <property type="entry name" value="Cytochrome P450"/>
    <property type="match status" value="1"/>
</dbReference>
<dbReference type="InterPro" id="IPR036396">
    <property type="entry name" value="Cyt_P450_sf"/>
</dbReference>
<comment type="caution">
    <text evidence="7">The sequence shown here is derived from an EMBL/GenBank/DDBJ whole genome shotgun (WGS) entry which is preliminary data.</text>
</comment>
<dbReference type="PANTHER" id="PTHR24291">
    <property type="entry name" value="CYTOCHROME P450 FAMILY 4"/>
    <property type="match status" value="1"/>
</dbReference>
<evidence type="ECO:0000313" key="8">
    <source>
        <dbReference type="Proteomes" id="UP001526201"/>
    </source>
</evidence>
<keyword evidence="2" id="KW-0349">Heme</keyword>
<evidence type="ECO:0000256" key="1">
    <source>
        <dbReference type="ARBA" id="ARBA00010617"/>
    </source>
</evidence>
<keyword evidence="3" id="KW-0479">Metal-binding</keyword>
<dbReference type="PANTHER" id="PTHR24291:SF50">
    <property type="entry name" value="BIFUNCTIONAL ALBAFLAVENONE MONOOXYGENASE_TERPENE SYNTHASE"/>
    <property type="match status" value="1"/>
</dbReference>